<dbReference type="HOGENOM" id="CLU_1548531_0_0_1"/>
<dbReference type="EMBL" id="KN822056">
    <property type="protein sequence ID" value="KIM61056.1"/>
    <property type="molecule type" value="Genomic_DNA"/>
</dbReference>
<dbReference type="AlphaFoldDB" id="A0A0C3DYW2"/>
<protein>
    <submittedName>
        <fullName evidence="1">Uncharacterized protein</fullName>
    </submittedName>
</protein>
<proteinExistence type="predicted"/>
<evidence type="ECO:0000313" key="2">
    <source>
        <dbReference type="Proteomes" id="UP000053989"/>
    </source>
</evidence>
<dbReference type="InParanoid" id="A0A0C3DYW2"/>
<organism evidence="1 2">
    <name type="scientific">Scleroderma citrinum Foug A</name>
    <dbReference type="NCBI Taxonomy" id="1036808"/>
    <lineage>
        <taxon>Eukaryota</taxon>
        <taxon>Fungi</taxon>
        <taxon>Dikarya</taxon>
        <taxon>Basidiomycota</taxon>
        <taxon>Agaricomycotina</taxon>
        <taxon>Agaricomycetes</taxon>
        <taxon>Agaricomycetidae</taxon>
        <taxon>Boletales</taxon>
        <taxon>Sclerodermatineae</taxon>
        <taxon>Sclerodermataceae</taxon>
        <taxon>Scleroderma</taxon>
    </lineage>
</organism>
<reference evidence="2" key="2">
    <citation type="submission" date="2015-01" db="EMBL/GenBank/DDBJ databases">
        <title>Evolutionary Origins and Diversification of the Mycorrhizal Mutualists.</title>
        <authorList>
            <consortium name="DOE Joint Genome Institute"/>
            <consortium name="Mycorrhizal Genomics Consortium"/>
            <person name="Kohler A."/>
            <person name="Kuo A."/>
            <person name="Nagy L.G."/>
            <person name="Floudas D."/>
            <person name="Copeland A."/>
            <person name="Barry K.W."/>
            <person name="Cichocki N."/>
            <person name="Veneault-Fourrey C."/>
            <person name="LaButti K."/>
            <person name="Lindquist E.A."/>
            <person name="Lipzen A."/>
            <person name="Lundell T."/>
            <person name="Morin E."/>
            <person name="Murat C."/>
            <person name="Riley R."/>
            <person name="Ohm R."/>
            <person name="Sun H."/>
            <person name="Tunlid A."/>
            <person name="Henrissat B."/>
            <person name="Grigoriev I.V."/>
            <person name="Hibbett D.S."/>
            <person name="Martin F."/>
        </authorList>
    </citation>
    <scope>NUCLEOTIDE SEQUENCE [LARGE SCALE GENOMIC DNA]</scope>
    <source>
        <strain evidence="2">Foug A</strain>
    </source>
</reference>
<name>A0A0C3DYW2_9AGAM</name>
<accession>A0A0C3DYW2</accession>
<evidence type="ECO:0000313" key="1">
    <source>
        <dbReference type="EMBL" id="KIM61056.1"/>
    </source>
</evidence>
<dbReference type="Proteomes" id="UP000053989">
    <property type="component" value="Unassembled WGS sequence"/>
</dbReference>
<sequence length="173" mass="19358">MAIEAPGSIWEVPEKNGVLRPSLYALVSQRQIDEDTLIIFPKQVKIEASANSGQVINLQIIGSNALYYDYVPLNLWRTFTINLDEKHGLVVLEKKPGAGEQVHFPMHTIHRMQPSEPIIRSCHGKGKSITGIQKHSSNVAWTELLYAIIWLADVMLLASEEKIPIDPVPVIPM</sequence>
<gene>
    <name evidence="1" type="ORF">SCLCIDRAFT_26199</name>
</gene>
<reference evidence="1 2" key="1">
    <citation type="submission" date="2014-04" db="EMBL/GenBank/DDBJ databases">
        <authorList>
            <consortium name="DOE Joint Genome Institute"/>
            <person name="Kuo A."/>
            <person name="Kohler A."/>
            <person name="Nagy L.G."/>
            <person name="Floudas D."/>
            <person name="Copeland A."/>
            <person name="Barry K.W."/>
            <person name="Cichocki N."/>
            <person name="Veneault-Fourrey C."/>
            <person name="LaButti K."/>
            <person name="Lindquist E.A."/>
            <person name="Lipzen A."/>
            <person name="Lundell T."/>
            <person name="Morin E."/>
            <person name="Murat C."/>
            <person name="Sun H."/>
            <person name="Tunlid A."/>
            <person name="Henrissat B."/>
            <person name="Grigoriev I.V."/>
            <person name="Hibbett D.S."/>
            <person name="Martin F."/>
            <person name="Nordberg H.P."/>
            <person name="Cantor M.N."/>
            <person name="Hua S.X."/>
        </authorList>
    </citation>
    <scope>NUCLEOTIDE SEQUENCE [LARGE SCALE GENOMIC DNA]</scope>
    <source>
        <strain evidence="1 2">Foug A</strain>
    </source>
</reference>
<keyword evidence="2" id="KW-1185">Reference proteome</keyword>